<dbReference type="AlphaFoldDB" id="A0A2A2FE44"/>
<name>A0A2A2FE44_9EURY</name>
<gene>
    <name evidence="1" type="ORF">CK500_12035</name>
</gene>
<evidence type="ECO:0000313" key="1">
    <source>
        <dbReference type="EMBL" id="PAU82855.1"/>
    </source>
</evidence>
<dbReference type="RefSeq" id="WP_144049555.1">
    <property type="nucleotide sequence ID" value="NZ_NSKC01000008.1"/>
</dbReference>
<protein>
    <submittedName>
        <fullName evidence="1">Uncharacterized protein</fullName>
    </submittedName>
</protein>
<dbReference type="Proteomes" id="UP000218083">
    <property type="component" value="Unassembled WGS sequence"/>
</dbReference>
<sequence>MNRTRSVGLTLALFAAAGLAFGSLSAVDVTSDRGVDVGVAGANEDPYLGFEAVNRSAGGNGDAVVTVAYENRFGVPLDGIEIRVTRGAGEEPIATPEIGGPISAGGSATVDVTVDCGKSGGDALTFRADAAGPGVRASTTQTVEDACDAVG</sequence>
<proteinExistence type="predicted"/>
<reference evidence="1 2" key="1">
    <citation type="submission" date="2017-08" db="EMBL/GenBank/DDBJ databases">
        <title>The strain WRN001 was isolated from Binhai saline alkaline soil, Tianjin, China.</title>
        <authorList>
            <person name="Liu D."/>
            <person name="Zhang G."/>
        </authorList>
    </citation>
    <scope>NUCLEOTIDE SEQUENCE [LARGE SCALE GENOMIC DNA]</scope>
    <source>
        <strain evidence="1 2">WN019</strain>
    </source>
</reference>
<evidence type="ECO:0000313" key="2">
    <source>
        <dbReference type="Proteomes" id="UP000218083"/>
    </source>
</evidence>
<accession>A0A2A2FE44</accession>
<dbReference type="EMBL" id="NSKC01000008">
    <property type="protein sequence ID" value="PAU82855.1"/>
    <property type="molecule type" value="Genomic_DNA"/>
</dbReference>
<keyword evidence="2" id="KW-1185">Reference proteome</keyword>
<comment type="caution">
    <text evidence="1">The sequence shown here is derived from an EMBL/GenBank/DDBJ whole genome shotgun (WGS) entry which is preliminary data.</text>
</comment>
<organism evidence="1 2">
    <name type="scientific">Halorubrum salipaludis</name>
    <dbReference type="NCBI Taxonomy" id="2032630"/>
    <lineage>
        <taxon>Archaea</taxon>
        <taxon>Methanobacteriati</taxon>
        <taxon>Methanobacteriota</taxon>
        <taxon>Stenosarchaea group</taxon>
        <taxon>Halobacteria</taxon>
        <taxon>Halobacteriales</taxon>
        <taxon>Haloferacaceae</taxon>
        <taxon>Halorubrum</taxon>
    </lineage>
</organism>